<keyword evidence="2" id="KW-1185">Reference proteome</keyword>
<name>A0ACB9BAF9_ARCLA</name>
<reference evidence="1 2" key="2">
    <citation type="journal article" date="2022" name="Mol. Ecol. Resour.">
        <title>The genomes of chicory, endive, great burdock and yacon provide insights into Asteraceae paleo-polyploidization history and plant inulin production.</title>
        <authorList>
            <person name="Fan W."/>
            <person name="Wang S."/>
            <person name="Wang H."/>
            <person name="Wang A."/>
            <person name="Jiang F."/>
            <person name="Liu H."/>
            <person name="Zhao H."/>
            <person name="Xu D."/>
            <person name="Zhang Y."/>
        </authorList>
    </citation>
    <scope>NUCLEOTIDE SEQUENCE [LARGE SCALE GENOMIC DNA]</scope>
    <source>
        <strain evidence="2">cv. Niubang</strain>
    </source>
</reference>
<dbReference type="EMBL" id="CM042052">
    <property type="protein sequence ID" value="KAI3719195.1"/>
    <property type="molecule type" value="Genomic_DNA"/>
</dbReference>
<evidence type="ECO:0000313" key="1">
    <source>
        <dbReference type="EMBL" id="KAI3719195.1"/>
    </source>
</evidence>
<evidence type="ECO:0000313" key="2">
    <source>
        <dbReference type="Proteomes" id="UP001055879"/>
    </source>
</evidence>
<organism evidence="1 2">
    <name type="scientific">Arctium lappa</name>
    <name type="common">Greater burdock</name>
    <name type="synonym">Lappa major</name>
    <dbReference type="NCBI Taxonomy" id="4217"/>
    <lineage>
        <taxon>Eukaryota</taxon>
        <taxon>Viridiplantae</taxon>
        <taxon>Streptophyta</taxon>
        <taxon>Embryophyta</taxon>
        <taxon>Tracheophyta</taxon>
        <taxon>Spermatophyta</taxon>
        <taxon>Magnoliopsida</taxon>
        <taxon>eudicotyledons</taxon>
        <taxon>Gunneridae</taxon>
        <taxon>Pentapetalae</taxon>
        <taxon>asterids</taxon>
        <taxon>campanulids</taxon>
        <taxon>Asterales</taxon>
        <taxon>Asteraceae</taxon>
        <taxon>Carduoideae</taxon>
        <taxon>Cardueae</taxon>
        <taxon>Arctiinae</taxon>
        <taxon>Arctium</taxon>
    </lineage>
</organism>
<gene>
    <name evidence="1" type="ORF">L6452_20089</name>
</gene>
<sequence length="94" mass="11178">MTISCWPLKESQLSSLDSTPLQLQIVFFKGTNFAIIGAWLIYQYQNKGATGKHVLENMYHKVAFRISNHWHNLRLLYMPHTTNRRFIVLKTWQR</sequence>
<protein>
    <submittedName>
        <fullName evidence="1">Uncharacterized protein</fullName>
    </submittedName>
</protein>
<proteinExistence type="predicted"/>
<dbReference type="Proteomes" id="UP001055879">
    <property type="component" value="Linkage Group LG06"/>
</dbReference>
<reference evidence="2" key="1">
    <citation type="journal article" date="2022" name="Mol. Ecol. Resour.">
        <title>The genomes of chicory, endive, great burdock and yacon provide insights into Asteraceae palaeo-polyploidization history and plant inulin production.</title>
        <authorList>
            <person name="Fan W."/>
            <person name="Wang S."/>
            <person name="Wang H."/>
            <person name="Wang A."/>
            <person name="Jiang F."/>
            <person name="Liu H."/>
            <person name="Zhao H."/>
            <person name="Xu D."/>
            <person name="Zhang Y."/>
        </authorList>
    </citation>
    <scope>NUCLEOTIDE SEQUENCE [LARGE SCALE GENOMIC DNA]</scope>
    <source>
        <strain evidence="2">cv. Niubang</strain>
    </source>
</reference>
<comment type="caution">
    <text evidence="1">The sequence shown here is derived from an EMBL/GenBank/DDBJ whole genome shotgun (WGS) entry which is preliminary data.</text>
</comment>
<accession>A0ACB9BAF9</accession>